<proteinExistence type="predicted"/>
<dbReference type="PANTHER" id="PTHR36342">
    <property type="entry name" value="PTB DOMAIN ENGULFMENT ADAPTER"/>
    <property type="match status" value="1"/>
</dbReference>
<sequence length="165" mass="18177">MASMVSSSAVNLVDQSSGGDDVYVASVPLRAAKGPAQLLMSTAYNLSLWDLQHFMVIIKPASPPHSQVCAFDFQPIDPENIYVALAALSGRPVPGVVLARNMARIPRTRCWFVGRVDGGAIERSYEFNESWQSGLRIGSHDCRDYANGLLEHLTQKKRFLEQLRG</sequence>
<dbReference type="PANTHER" id="PTHR36342:SF1">
    <property type="entry name" value="PTB DOMAIN ENGULFMENT ADAPTER"/>
    <property type="match status" value="1"/>
</dbReference>
<dbReference type="EnsemblPlants" id="Kaladp0011s0942.3.v1.1">
    <property type="protein sequence ID" value="Kaladp0011s0942.3.v1.1"/>
    <property type="gene ID" value="Kaladp0011s0942.v1.1"/>
</dbReference>
<dbReference type="Proteomes" id="UP000594263">
    <property type="component" value="Unplaced"/>
</dbReference>
<dbReference type="Gramene" id="Kaladp0011s0942.3.v1.1">
    <property type="protein sequence ID" value="Kaladp0011s0942.3.v1.1"/>
    <property type="gene ID" value="Kaladp0011s0942.v1.1"/>
</dbReference>
<evidence type="ECO:0000313" key="2">
    <source>
        <dbReference type="Proteomes" id="UP000594263"/>
    </source>
</evidence>
<evidence type="ECO:0000313" key="1">
    <source>
        <dbReference type="EnsemblPlants" id="Kaladp0011s0942.1.v1.1"/>
    </source>
</evidence>
<accession>A0A7N0RIT3</accession>
<protein>
    <submittedName>
        <fullName evidence="1">Uncharacterized protein</fullName>
    </submittedName>
</protein>
<reference evidence="1" key="1">
    <citation type="submission" date="2021-01" db="UniProtKB">
        <authorList>
            <consortium name="EnsemblPlants"/>
        </authorList>
    </citation>
    <scope>IDENTIFICATION</scope>
</reference>
<name>A0A7N0RIT3_KALFE</name>
<dbReference type="OMA" id="DCRDFTN"/>
<dbReference type="Gramene" id="Kaladp0011s0942.1.v1.1">
    <property type="protein sequence ID" value="Kaladp0011s0942.1.v1.1"/>
    <property type="gene ID" value="Kaladp0011s0942.v1.1"/>
</dbReference>
<keyword evidence="2" id="KW-1185">Reference proteome</keyword>
<organism evidence="1 2">
    <name type="scientific">Kalanchoe fedtschenkoi</name>
    <name type="common">Lavender scallops</name>
    <name type="synonym">South American air plant</name>
    <dbReference type="NCBI Taxonomy" id="63787"/>
    <lineage>
        <taxon>Eukaryota</taxon>
        <taxon>Viridiplantae</taxon>
        <taxon>Streptophyta</taxon>
        <taxon>Embryophyta</taxon>
        <taxon>Tracheophyta</taxon>
        <taxon>Spermatophyta</taxon>
        <taxon>Magnoliopsida</taxon>
        <taxon>eudicotyledons</taxon>
        <taxon>Gunneridae</taxon>
        <taxon>Pentapetalae</taxon>
        <taxon>Saxifragales</taxon>
        <taxon>Crassulaceae</taxon>
        <taxon>Kalanchoe</taxon>
    </lineage>
</organism>
<dbReference type="EnsemblPlants" id="Kaladp0011s0942.1.v1.1">
    <property type="protein sequence ID" value="Kaladp0011s0942.1.v1.1"/>
    <property type="gene ID" value="Kaladp0011s0942.v1.1"/>
</dbReference>
<dbReference type="AlphaFoldDB" id="A0A7N0RIT3"/>